<reference evidence="2 3" key="1">
    <citation type="submission" date="2019-05" db="EMBL/GenBank/DDBJ databases">
        <title>Mikania micrantha, genome provides insights into the molecular mechanism of rapid growth.</title>
        <authorList>
            <person name="Liu B."/>
        </authorList>
    </citation>
    <scope>NUCLEOTIDE SEQUENCE [LARGE SCALE GENOMIC DNA]</scope>
    <source>
        <strain evidence="2">NLD-2019</strain>
        <tissue evidence="2">Leaf</tissue>
    </source>
</reference>
<proteinExistence type="predicted"/>
<sequence length="311" mass="34993">MSKPSSSSILVASPKETLMKFVHEIRAYKILITKKKWEGGTAPAASFSGDFKALRRTPLASFSHFSRHPTSCQLPPLTKPDQPGPAPSTTSQTVSCGGLAPPQERAPTSTVVSPTRVRSDQWRQGRCYGFTALHIKVLMAGSKLEQLVMKRNGKSNLDRHKLVVKQEALQQKTVEHTYRSKSLPKPFSFSVDMLNITIWIQQIEGIHWINPRKYFWRMTAFITSILPWESLRVLKGQEVYQVSAPDELASRRRGVGRRSSVEVVARGRRGWVGAHRRRSSPEMDVAGGDDYLKTHEIDAFLRKSLMSLLPC</sequence>
<gene>
    <name evidence="2" type="ORF">E3N88_31757</name>
</gene>
<organism evidence="2 3">
    <name type="scientific">Mikania micrantha</name>
    <name type="common">bitter vine</name>
    <dbReference type="NCBI Taxonomy" id="192012"/>
    <lineage>
        <taxon>Eukaryota</taxon>
        <taxon>Viridiplantae</taxon>
        <taxon>Streptophyta</taxon>
        <taxon>Embryophyta</taxon>
        <taxon>Tracheophyta</taxon>
        <taxon>Spermatophyta</taxon>
        <taxon>Magnoliopsida</taxon>
        <taxon>eudicotyledons</taxon>
        <taxon>Gunneridae</taxon>
        <taxon>Pentapetalae</taxon>
        <taxon>asterids</taxon>
        <taxon>campanulids</taxon>
        <taxon>Asterales</taxon>
        <taxon>Asteraceae</taxon>
        <taxon>Asteroideae</taxon>
        <taxon>Heliantheae alliance</taxon>
        <taxon>Eupatorieae</taxon>
        <taxon>Mikania</taxon>
    </lineage>
</organism>
<evidence type="ECO:0000313" key="3">
    <source>
        <dbReference type="Proteomes" id="UP000326396"/>
    </source>
</evidence>
<accession>A0A5N6M969</accession>
<keyword evidence="3" id="KW-1185">Reference proteome</keyword>
<feature type="region of interest" description="Disordered" evidence="1">
    <location>
        <begin position="65"/>
        <end position="116"/>
    </location>
</feature>
<evidence type="ECO:0000313" key="2">
    <source>
        <dbReference type="EMBL" id="KAD3336238.1"/>
    </source>
</evidence>
<dbReference type="EMBL" id="SZYD01000016">
    <property type="protein sequence ID" value="KAD3336238.1"/>
    <property type="molecule type" value="Genomic_DNA"/>
</dbReference>
<name>A0A5N6M969_9ASTR</name>
<dbReference type="AlphaFoldDB" id="A0A5N6M969"/>
<protein>
    <submittedName>
        <fullName evidence="2">Uncharacterized protein</fullName>
    </submittedName>
</protein>
<comment type="caution">
    <text evidence="2">The sequence shown here is derived from an EMBL/GenBank/DDBJ whole genome shotgun (WGS) entry which is preliminary data.</text>
</comment>
<dbReference type="Proteomes" id="UP000326396">
    <property type="component" value="Linkage Group LG6"/>
</dbReference>
<evidence type="ECO:0000256" key="1">
    <source>
        <dbReference type="SAM" id="MobiDB-lite"/>
    </source>
</evidence>